<proteinExistence type="predicted"/>
<reference evidence="1 2" key="1">
    <citation type="submission" date="2017-12" db="EMBL/GenBank/DDBJ databases">
        <title>Genomics of Macrococcus caseolyticus.</title>
        <authorList>
            <person name="MacFadyen A.C."/>
            <person name="Paterson G.K."/>
        </authorList>
    </citation>
    <scope>NUCLEOTIDE SEQUENCE [LARGE SCALE GENOMIC DNA]</scope>
    <source>
        <strain evidence="1 2">5788_EF188</strain>
    </source>
</reference>
<dbReference type="InterPro" id="IPR014913">
    <property type="entry name" value="YppE-like"/>
</dbReference>
<name>A0A2N0VR12_9STAP</name>
<protein>
    <submittedName>
        <fullName evidence="1">DUF1798 domain-containing protein</fullName>
    </submittedName>
</protein>
<dbReference type="Pfam" id="PF08807">
    <property type="entry name" value="DUF1798"/>
    <property type="match status" value="1"/>
</dbReference>
<comment type="caution">
    <text evidence="1">The sequence shown here is derived from an EMBL/GenBank/DDBJ whole genome shotgun (WGS) entry which is preliminary data.</text>
</comment>
<dbReference type="AlphaFoldDB" id="A0A2N0VR12"/>
<dbReference type="OMA" id="LSVECHY"/>
<evidence type="ECO:0000313" key="2">
    <source>
        <dbReference type="Proteomes" id="UP000233482"/>
    </source>
</evidence>
<dbReference type="InterPro" id="IPR023351">
    <property type="entry name" value="YppE-like_sf"/>
</dbReference>
<organism evidence="1 2">
    <name type="scientific">Macrococcoides caseolyticum</name>
    <dbReference type="NCBI Taxonomy" id="69966"/>
    <lineage>
        <taxon>Bacteria</taxon>
        <taxon>Bacillati</taxon>
        <taxon>Bacillota</taxon>
        <taxon>Bacilli</taxon>
        <taxon>Bacillales</taxon>
        <taxon>Staphylococcaceae</taxon>
        <taxon>Macrococcoides</taxon>
    </lineage>
</organism>
<dbReference type="GeneID" id="61129042"/>
<dbReference type="SUPFAM" id="SSF140415">
    <property type="entry name" value="YppE-like"/>
    <property type="match status" value="1"/>
</dbReference>
<dbReference type="Gene3D" id="1.20.120.440">
    <property type="entry name" value="YppE-like"/>
    <property type="match status" value="1"/>
</dbReference>
<gene>
    <name evidence="1" type="ORF">CW686_03435</name>
</gene>
<sequence length="111" mass="13234">MLQQCIESLMNDIIRIEHYFKASKDGQQFNFVMDIQPFTEKVDKHLSMLENYKVQVISLPLMNEKKYQLMIAHIKDLSVSCFFSKTSKKVFIDQFKAVKHELHYLNRMINT</sequence>
<accession>A0A2N0VR12</accession>
<evidence type="ECO:0000313" key="1">
    <source>
        <dbReference type="EMBL" id="PKE26738.1"/>
    </source>
</evidence>
<dbReference type="Proteomes" id="UP000233482">
    <property type="component" value="Unassembled WGS sequence"/>
</dbReference>
<dbReference type="EMBL" id="PIXC01000005">
    <property type="protein sequence ID" value="PKE26738.1"/>
    <property type="molecule type" value="Genomic_DNA"/>
</dbReference>
<dbReference type="RefSeq" id="WP_012657001.1">
    <property type="nucleotide sequence ID" value="NZ_CABFNV010000003.1"/>
</dbReference>